<comment type="caution">
    <text evidence="1">The sequence shown here is derived from an EMBL/GenBank/DDBJ whole genome shotgun (WGS) entry which is preliminary data.</text>
</comment>
<sequence>MSDHLVYYDCNIVPHKINAALAGIRTFSYFFKMYGTGVLFVDRTETIRTPVRVKSLFPMPAFRPIKKTYGEICDERAKELLTRAEKMGVTIYVFWSGGIDSTCVLVSLFKNATPEQKKNIVVILSEESITEYPDFYRDHIHGKIRVEPGIMAPYFLFGGNHLIVNGESNDQLFGSDMCGKFINMYGESVIQATYNRDTFFSTWNALTGDGAITNFYIDMFEKLAAVAPIPLITNHDRLWWINFCLKWQLVHMFILSYAGPRNIKKITPEYFGTHYAPFFATEEFQLWSMNNLDKRIKGTWKSYKWIVKDFIYEYTKDAEYRDNKIKHASRYFLLLYQRPYTQITEDMGAEGFKRDHSLAAYHDPVNDFI</sequence>
<protein>
    <recommendedName>
        <fullName evidence="3">Asparagine synthetase domain-containing protein</fullName>
    </recommendedName>
</protein>
<dbReference type="AlphaFoldDB" id="A0A0G1X1Y6"/>
<dbReference type="EMBL" id="LCQW01000001">
    <property type="protein sequence ID" value="KKW25006.1"/>
    <property type="molecule type" value="Genomic_DNA"/>
</dbReference>
<evidence type="ECO:0000313" key="1">
    <source>
        <dbReference type="EMBL" id="KKW25006.1"/>
    </source>
</evidence>
<accession>A0A0G1X1Y6</accession>
<reference evidence="1 2" key="1">
    <citation type="journal article" date="2015" name="Nature">
        <title>rRNA introns, odd ribosomes, and small enigmatic genomes across a large radiation of phyla.</title>
        <authorList>
            <person name="Brown C.T."/>
            <person name="Hug L.A."/>
            <person name="Thomas B.C."/>
            <person name="Sharon I."/>
            <person name="Castelle C.J."/>
            <person name="Singh A."/>
            <person name="Wilkins M.J."/>
            <person name="Williams K.H."/>
            <person name="Banfield J.F."/>
        </authorList>
    </citation>
    <scope>NUCLEOTIDE SEQUENCE [LARGE SCALE GENOMIC DNA]</scope>
</reference>
<evidence type="ECO:0008006" key="3">
    <source>
        <dbReference type="Google" id="ProtNLM"/>
    </source>
</evidence>
<proteinExistence type="predicted"/>
<organism evidence="1 2">
    <name type="scientific">Candidatus Kaiserbacteria bacterium GW2011_GWA2_52_12</name>
    <dbReference type="NCBI Taxonomy" id="1618671"/>
    <lineage>
        <taxon>Bacteria</taxon>
        <taxon>Candidatus Kaiseribacteriota</taxon>
    </lineage>
</organism>
<name>A0A0G1X1Y6_9BACT</name>
<gene>
    <name evidence="1" type="ORF">UY67_C0001G0008</name>
</gene>
<dbReference type="Proteomes" id="UP000034273">
    <property type="component" value="Unassembled WGS sequence"/>
</dbReference>
<dbReference type="STRING" id="1618671.UY67_C0001G0008"/>
<evidence type="ECO:0000313" key="2">
    <source>
        <dbReference type="Proteomes" id="UP000034273"/>
    </source>
</evidence>